<name>A0A1A3C606_MYCAS</name>
<dbReference type="STRING" id="1790.A5645_14405"/>
<proteinExistence type="predicted"/>
<dbReference type="OrthoDB" id="4730457at2"/>
<dbReference type="EMBL" id="LZKQ01000165">
    <property type="protein sequence ID" value="OBI82530.1"/>
    <property type="molecule type" value="Genomic_DNA"/>
</dbReference>
<evidence type="ECO:0000313" key="1">
    <source>
        <dbReference type="EMBL" id="OBI82530.1"/>
    </source>
</evidence>
<dbReference type="RefSeq" id="WP_065121465.1">
    <property type="nucleotide sequence ID" value="NZ_LZKQ01000165.1"/>
</dbReference>
<sequence length="96" mass="9737">MTFAMQPDFMQALTAAQEAACTAITSAFSTVTPAQLSSFSMALGPIAVANMIPAMYESTANNVMSGMLTATNHALLGVATHVSDAAHAAADAVTDV</sequence>
<organism evidence="1 2">
    <name type="scientific">Mycobacterium asiaticum</name>
    <dbReference type="NCBI Taxonomy" id="1790"/>
    <lineage>
        <taxon>Bacteria</taxon>
        <taxon>Bacillati</taxon>
        <taxon>Actinomycetota</taxon>
        <taxon>Actinomycetes</taxon>
        <taxon>Mycobacteriales</taxon>
        <taxon>Mycobacteriaceae</taxon>
        <taxon>Mycobacterium</taxon>
    </lineage>
</organism>
<dbReference type="AlphaFoldDB" id="A0A1A3C606"/>
<dbReference type="Proteomes" id="UP000093795">
    <property type="component" value="Unassembled WGS sequence"/>
</dbReference>
<gene>
    <name evidence="1" type="ORF">A9X01_22105</name>
</gene>
<reference evidence="1 2" key="1">
    <citation type="submission" date="2016-06" db="EMBL/GenBank/DDBJ databases">
        <authorList>
            <person name="Kjaerup R.B."/>
            <person name="Dalgaard T.S."/>
            <person name="Juul-Madsen H.R."/>
        </authorList>
    </citation>
    <scope>NUCLEOTIDE SEQUENCE [LARGE SCALE GENOMIC DNA]</scope>
    <source>
        <strain evidence="1 2">1081914.2</strain>
    </source>
</reference>
<protein>
    <recommendedName>
        <fullName evidence="3">PE domain-containing protein</fullName>
    </recommendedName>
</protein>
<accession>A0A1A3C606</accession>
<comment type="caution">
    <text evidence="1">The sequence shown here is derived from an EMBL/GenBank/DDBJ whole genome shotgun (WGS) entry which is preliminary data.</text>
</comment>
<evidence type="ECO:0008006" key="3">
    <source>
        <dbReference type="Google" id="ProtNLM"/>
    </source>
</evidence>
<evidence type="ECO:0000313" key="2">
    <source>
        <dbReference type="Proteomes" id="UP000093795"/>
    </source>
</evidence>